<dbReference type="Proteomes" id="UP001237642">
    <property type="component" value="Unassembled WGS sequence"/>
</dbReference>
<evidence type="ECO:0000313" key="2">
    <source>
        <dbReference type="EMBL" id="KAK1402757.1"/>
    </source>
</evidence>
<dbReference type="AlphaFoldDB" id="A0AAD8JE85"/>
<name>A0AAD8JE85_9APIA</name>
<dbReference type="Pfam" id="PF10551">
    <property type="entry name" value="MULE"/>
    <property type="match status" value="1"/>
</dbReference>
<evidence type="ECO:0000259" key="1">
    <source>
        <dbReference type="Pfam" id="PF10551"/>
    </source>
</evidence>
<protein>
    <recommendedName>
        <fullName evidence="1">MULE transposase domain-containing protein</fullName>
    </recommendedName>
</protein>
<dbReference type="InterPro" id="IPR052579">
    <property type="entry name" value="Zinc_finger_SWIM"/>
</dbReference>
<evidence type="ECO:0000313" key="3">
    <source>
        <dbReference type="Proteomes" id="UP001237642"/>
    </source>
</evidence>
<proteinExistence type="predicted"/>
<reference evidence="2" key="2">
    <citation type="submission" date="2023-05" db="EMBL/GenBank/DDBJ databases">
        <authorList>
            <person name="Schelkunov M.I."/>
        </authorList>
    </citation>
    <scope>NUCLEOTIDE SEQUENCE</scope>
    <source>
        <strain evidence="2">Hsosn_3</strain>
        <tissue evidence="2">Leaf</tissue>
    </source>
</reference>
<comment type="caution">
    <text evidence="2">The sequence shown here is derived from an EMBL/GenBank/DDBJ whole genome shotgun (WGS) entry which is preliminary data.</text>
</comment>
<accession>A0AAD8JE85</accession>
<dbReference type="PANTHER" id="PTHR31569">
    <property type="entry name" value="SWIM-TYPE DOMAIN-CONTAINING PROTEIN"/>
    <property type="match status" value="1"/>
</dbReference>
<keyword evidence="3" id="KW-1185">Reference proteome</keyword>
<sequence>MSLFEIVGCVPTGNFFVITMLFLQDEKKNSFEWALHCLKGLIDPNHLPEVIVTDRELALIHTIESVFPSTYHILCTRHIAKNMEAIARSVTKSVVFALGFLGNWNRIVHAETKVSYEENVQHFQKIYAGHQELLKYVQTTWLIHARKFVHAYTNKVLHFGNRTTNKVESAHNSLKRFLKTSTGNLDSLVEDAFTVRTSRK</sequence>
<reference evidence="2" key="1">
    <citation type="submission" date="2023-02" db="EMBL/GenBank/DDBJ databases">
        <title>Genome of toxic invasive species Heracleum sosnowskyi carries increased number of genes despite the absence of recent whole-genome duplications.</title>
        <authorList>
            <person name="Schelkunov M."/>
            <person name="Shtratnikova V."/>
            <person name="Makarenko M."/>
            <person name="Klepikova A."/>
            <person name="Omelchenko D."/>
            <person name="Novikova G."/>
            <person name="Obukhova E."/>
            <person name="Bogdanov V."/>
            <person name="Penin A."/>
            <person name="Logacheva M."/>
        </authorList>
    </citation>
    <scope>NUCLEOTIDE SEQUENCE</scope>
    <source>
        <strain evidence="2">Hsosn_3</strain>
        <tissue evidence="2">Leaf</tissue>
    </source>
</reference>
<feature type="domain" description="MULE transposase" evidence="1">
    <location>
        <begin position="1"/>
        <end position="82"/>
    </location>
</feature>
<dbReference type="InterPro" id="IPR018289">
    <property type="entry name" value="MULE_transposase_dom"/>
</dbReference>
<dbReference type="PANTHER" id="PTHR31569:SF4">
    <property type="entry name" value="SWIM-TYPE DOMAIN-CONTAINING PROTEIN"/>
    <property type="match status" value="1"/>
</dbReference>
<dbReference type="EMBL" id="JAUIZM010000001">
    <property type="protein sequence ID" value="KAK1402757.1"/>
    <property type="molecule type" value="Genomic_DNA"/>
</dbReference>
<gene>
    <name evidence="2" type="ORF">POM88_002362</name>
</gene>
<organism evidence="2 3">
    <name type="scientific">Heracleum sosnowskyi</name>
    <dbReference type="NCBI Taxonomy" id="360622"/>
    <lineage>
        <taxon>Eukaryota</taxon>
        <taxon>Viridiplantae</taxon>
        <taxon>Streptophyta</taxon>
        <taxon>Embryophyta</taxon>
        <taxon>Tracheophyta</taxon>
        <taxon>Spermatophyta</taxon>
        <taxon>Magnoliopsida</taxon>
        <taxon>eudicotyledons</taxon>
        <taxon>Gunneridae</taxon>
        <taxon>Pentapetalae</taxon>
        <taxon>asterids</taxon>
        <taxon>campanulids</taxon>
        <taxon>Apiales</taxon>
        <taxon>Apiaceae</taxon>
        <taxon>Apioideae</taxon>
        <taxon>apioid superclade</taxon>
        <taxon>Tordylieae</taxon>
        <taxon>Tordyliinae</taxon>
        <taxon>Heracleum</taxon>
    </lineage>
</organism>